<keyword evidence="2" id="KW-0328">Glycosyltransferase</keyword>
<keyword evidence="2" id="KW-0808">Transferase</keyword>
<name>A0A6N3DNB8_9FIRM</name>
<proteinExistence type="predicted"/>
<dbReference type="EMBL" id="CACRUM010000066">
    <property type="protein sequence ID" value="VYU28321.1"/>
    <property type="molecule type" value="Genomic_DNA"/>
</dbReference>
<dbReference type="RefSeq" id="WP_243863260.1">
    <property type="nucleotide sequence ID" value="NZ_CACRUM010000066.1"/>
</dbReference>
<evidence type="ECO:0000313" key="2">
    <source>
        <dbReference type="EMBL" id="VYU28321.1"/>
    </source>
</evidence>
<protein>
    <submittedName>
        <fullName evidence="2">UDP-Glc:alpha-D-GlcNAc-diphosphoundecaprenol beta-1,3-glucosyltransferase WfgD</fullName>
        <ecNumber evidence="2">2.4.1.305</ecNumber>
    </submittedName>
</protein>
<dbReference type="EC" id="2.4.1.305" evidence="2"/>
<evidence type="ECO:0000259" key="1">
    <source>
        <dbReference type="Pfam" id="PF00535"/>
    </source>
</evidence>
<dbReference type="PANTHER" id="PTHR43685">
    <property type="entry name" value="GLYCOSYLTRANSFERASE"/>
    <property type="match status" value="1"/>
</dbReference>
<dbReference type="PANTHER" id="PTHR43685:SF12">
    <property type="entry name" value="GLYCOSYL TRANSFERASE FAMILY 2"/>
    <property type="match status" value="1"/>
</dbReference>
<dbReference type="Pfam" id="PF00535">
    <property type="entry name" value="Glycos_transf_2"/>
    <property type="match status" value="1"/>
</dbReference>
<dbReference type="InterPro" id="IPR029044">
    <property type="entry name" value="Nucleotide-diphossugar_trans"/>
</dbReference>
<accession>A0A6N3DNB8</accession>
<dbReference type="InterPro" id="IPR001173">
    <property type="entry name" value="Glyco_trans_2-like"/>
</dbReference>
<gene>
    <name evidence="2" type="primary">wfgD</name>
    <name evidence="2" type="ORF">RILFYP67_01507</name>
</gene>
<dbReference type="Gene3D" id="3.90.550.10">
    <property type="entry name" value="Spore Coat Polysaccharide Biosynthesis Protein SpsA, Chain A"/>
    <property type="match status" value="1"/>
</dbReference>
<dbReference type="GO" id="GO:0016757">
    <property type="term" value="F:glycosyltransferase activity"/>
    <property type="evidence" value="ECO:0007669"/>
    <property type="project" value="UniProtKB-KW"/>
</dbReference>
<feature type="domain" description="Glycosyltransferase 2-like" evidence="1">
    <location>
        <begin position="11"/>
        <end position="123"/>
    </location>
</feature>
<dbReference type="SUPFAM" id="SSF53448">
    <property type="entry name" value="Nucleotide-diphospho-sugar transferases"/>
    <property type="match status" value="1"/>
</dbReference>
<organism evidence="2">
    <name type="scientific">Roseburia intestinalis</name>
    <dbReference type="NCBI Taxonomy" id="166486"/>
    <lineage>
        <taxon>Bacteria</taxon>
        <taxon>Bacillati</taxon>
        <taxon>Bacillota</taxon>
        <taxon>Clostridia</taxon>
        <taxon>Lachnospirales</taxon>
        <taxon>Lachnospiraceae</taxon>
        <taxon>Roseburia</taxon>
    </lineage>
</organism>
<dbReference type="AlphaFoldDB" id="A0A6N3DNB8"/>
<sequence length="277" mass="31537">MTYMKHAEPVSIILPTYNRADKLGDAIGSVLAQNYETFELLVIDDGSTDQTETLINSYEDKRVRYYRMEKNSGQSKARNVGMQMAKYDYLAFEDSDDMWRQGKLEAQMDTMLHADPDIGMVYHKFRYDLGDGRGMTLPDEKIPADRKSGDIYAQLLWDNMVGMPTMLLKRECVDEVGGLDESLKCLEDYDFALRVAKKYKAIFLDEIYLDARYSISGVSGGDTGQYLIASCMLLAKYKADYLATDTFNHRVGIILRDAEKLGITEVIVKLLEKVLQL</sequence>
<reference evidence="2" key="1">
    <citation type="submission" date="2019-11" db="EMBL/GenBank/DDBJ databases">
        <authorList>
            <person name="Feng L."/>
        </authorList>
    </citation>
    <scope>NUCLEOTIDE SEQUENCE</scope>
    <source>
        <strain evidence="2">RintestinalisLFYP67</strain>
    </source>
</reference>
<dbReference type="InterPro" id="IPR050834">
    <property type="entry name" value="Glycosyltransf_2"/>
</dbReference>